<feature type="domain" description="ADF-H" evidence="5">
    <location>
        <begin position="5"/>
        <end position="155"/>
    </location>
</feature>
<feature type="domain" description="SH3" evidence="4">
    <location>
        <begin position="728"/>
        <end position="762"/>
    </location>
</feature>
<feature type="compositionally biased region" description="Polar residues" evidence="3">
    <location>
        <begin position="318"/>
        <end position="337"/>
    </location>
</feature>
<feature type="compositionally biased region" description="Basic and acidic residues" evidence="3">
    <location>
        <begin position="412"/>
        <end position="421"/>
    </location>
</feature>
<evidence type="ECO:0000256" key="3">
    <source>
        <dbReference type="SAM" id="MobiDB-lite"/>
    </source>
</evidence>
<dbReference type="InterPro" id="IPR036028">
    <property type="entry name" value="SH3-like_dom_sf"/>
</dbReference>
<evidence type="ECO:0000259" key="5">
    <source>
        <dbReference type="PROSITE" id="PS51263"/>
    </source>
</evidence>
<dbReference type="GO" id="GO:0030833">
    <property type="term" value="P:regulation of actin filament polymerization"/>
    <property type="evidence" value="ECO:0007669"/>
    <property type="project" value="TreeGrafter"/>
</dbReference>
<feature type="region of interest" description="Disordered" evidence="3">
    <location>
        <begin position="160"/>
        <end position="191"/>
    </location>
</feature>
<keyword evidence="1 2" id="KW-0728">SH3 domain</keyword>
<dbReference type="GO" id="GO:0051015">
    <property type="term" value="F:actin filament binding"/>
    <property type="evidence" value="ECO:0007669"/>
    <property type="project" value="TreeGrafter"/>
</dbReference>
<dbReference type="FunFam" id="3.40.20.10:FF:000045">
    <property type="entry name" value="Actin binding protein, putative"/>
    <property type="match status" value="1"/>
</dbReference>
<dbReference type="CDD" id="cd11281">
    <property type="entry name" value="ADF_drebrin_like"/>
    <property type="match status" value="1"/>
</dbReference>
<feature type="region of interest" description="Disordered" evidence="3">
    <location>
        <begin position="317"/>
        <end position="569"/>
    </location>
</feature>
<proteinExistence type="predicted"/>
<dbReference type="SUPFAM" id="SSF55753">
    <property type="entry name" value="Actin depolymerizing proteins"/>
    <property type="match status" value="1"/>
</dbReference>
<dbReference type="GO" id="GO:0005884">
    <property type="term" value="C:actin filament"/>
    <property type="evidence" value="ECO:0007669"/>
    <property type="project" value="TreeGrafter"/>
</dbReference>
<keyword evidence="7" id="KW-1185">Reference proteome</keyword>
<dbReference type="GO" id="GO:0030427">
    <property type="term" value="C:site of polarized growth"/>
    <property type="evidence" value="ECO:0007669"/>
    <property type="project" value="TreeGrafter"/>
</dbReference>
<gene>
    <name evidence="6" type="ORF">BO78DRAFT_92702</name>
</gene>
<dbReference type="InterPro" id="IPR029006">
    <property type="entry name" value="ADF-H/Gelsolin-like_dom_sf"/>
</dbReference>
<dbReference type="InterPro" id="IPR035719">
    <property type="entry name" value="Abp1_fungi_SH3_C1"/>
</dbReference>
<dbReference type="SUPFAM" id="SSF50044">
    <property type="entry name" value="SH3-domain"/>
    <property type="match status" value="2"/>
</dbReference>
<dbReference type="PANTHER" id="PTHR10829">
    <property type="entry name" value="CORTACTIN AND DREBRIN"/>
    <property type="match status" value="1"/>
</dbReference>
<evidence type="ECO:0000256" key="1">
    <source>
        <dbReference type="ARBA" id="ARBA00022443"/>
    </source>
</evidence>
<feature type="compositionally biased region" description="Pro residues" evidence="3">
    <location>
        <begin position="544"/>
        <end position="561"/>
    </location>
</feature>
<evidence type="ECO:0000313" key="7">
    <source>
        <dbReference type="Proteomes" id="UP000248423"/>
    </source>
</evidence>
<feature type="compositionally biased region" description="Polar residues" evidence="3">
    <location>
        <begin position="486"/>
        <end position="515"/>
    </location>
</feature>
<dbReference type="SMART" id="SM00326">
    <property type="entry name" value="SH3"/>
    <property type="match status" value="1"/>
</dbReference>
<evidence type="ECO:0000313" key="6">
    <source>
        <dbReference type="EMBL" id="PYI07440.1"/>
    </source>
</evidence>
<dbReference type="STRING" id="1448318.A0A319ED67"/>
<evidence type="ECO:0000259" key="4">
    <source>
        <dbReference type="PROSITE" id="PS50002"/>
    </source>
</evidence>
<feature type="compositionally biased region" description="Polar residues" evidence="3">
    <location>
        <begin position="449"/>
        <end position="478"/>
    </location>
</feature>
<feature type="domain" description="SH3" evidence="4">
    <location>
        <begin position="629"/>
        <end position="689"/>
    </location>
</feature>
<dbReference type="Proteomes" id="UP000248423">
    <property type="component" value="Unassembled WGS sequence"/>
</dbReference>
<sequence length="762" mass="81841">MATLNLSANGPSISKSYQNVINSSFPSAGTGSPTYGQWAIFSVSTPLVNAFQRDSGNKESVLKVQDTGAGELVDLIDEFSEGKIQFAYVKVVDPNTGLPKNVLIAWCGEGVPERTKGYFTSHLSAVSKFLHGYHVQITARSEGDLTAEGIIQKVGDASGAKYTPGTTQQPTLTPKPPVSTKPVFTPSRTAGIDLSAGATRPERLIQKDKGDNDGWGPDAPPVTRTELEKVQPAYIPTKVNIQKLKSESNVTANTGVDHAPEDRDGIVKGGYQPVGKVDIAAIRKQARESGNIRDDRPEPVRGAYEPVGKVDIAAIRSKAQNPGGSSVTNERGTNYTQEPVRHVTSPGNQERLMSLPKPKVSNKFGVNSAFAGTKPPLPSVPTSKPNPAAAQIGSASRTFADEGGKTPAQLWAERKARERGQDSISISSPSSNSDAIAQGQHSDKGDWKSSYNGKTWAPVQTTHTGKSFSSDAPQTNWASDPVPIESPQSDTQNSQNVSAIRDQFSQGFSSDSPPVQETVLDNGHTVPQAGLQDSETSHESVPHQPLPTPPQQPRSPTPPTPARETSPIRVAVPVGKGLTDVHDEQRSPPQVIPVESLQQAVPKDEDIEDDKHDIGRATAEATVSDQLQEKEIQAIVQYDYEKAEDNEIELREGEYVTNIEMVDQDWWLGSNAQGDRGLFPSNYVEVVANDQQTQDVSDDQDDKVETNSPVPITRVPESPVPAPTPAPVNESTATALYDYEAAEDNELSFPEGAEITNVVSHG</sequence>
<dbReference type="CDD" id="cd11962">
    <property type="entry name" value="SH3_Abp1_fungi_C1"/>
    <property type="match status" value="1"/>
</dbReference>
<dbReference type="Gene3D" id="2.30.30.40">
    <property type="entry name" value="SH3 Domains"/>
    <property type="match status" value="2"/>
</dbReference>
<dbReference type="FunFam" id="2.30.30.40:FF:000273">
    <property type="entry name" value="Actin binding protein"/>
    <property type="match status" value="1"/>
</dbReference>
<dbReference type="PROSITE" id="PS50002">
    <property type="entry name" value="SH3"/>
    <property type="match status" value="2"/>
</dbReference>
<evidence type="ECO:0000256" key="2">
    <source>
        <dbReference type="PROSITE-ProRule" id="PRU00192"/>
    </source>
</evidence>
<dbReference type="Pfam" id="PF14604">
    <property type="entry name" value="SH3_9"/>
    <property type="match status" value="1"/>
</dbReference>
<dbReference type="VEuPathDB" id="FungiDB:BO78DRAFT_92702"/>
<dbReference type="GO" id="GO:0030864">
    <property type="term" value="C:cortical actin cytoskeleton"/>
    <property type="evidence" value="ECO:0007669"/>
    <property type="project" value="TreeGrafter"/>
</dbReference>
<feature type="compositionally biased region" description="Low complexity" evidence="3">
    <location>
        <begin position="163"/>
        <end position="172"/>
    </location>
</feature>
<dbReference type="PROSITE" id="PS51263">
    <property type="entry name" value="ADF_H"/>
    <property type="match status" value="1"/>
</dbReference>
<name>A0A319ED67_ASPSB</name>
<reference evidence="6 7" key="1">
    <citation type="submission" date="2018-02" db="EMBL/GenBank/DDBJ databases">
        <title>The genomes of Aspergillus section Nigri reveals drivers in fungal speciation.</title>
        <authorList>
            <consortium name="DOE Joint Genome Institute"/>
            <person name="Vesth T.C."/>
            <person name="Nybo J."/>
            <person name="Theobald S."/>
            <person name="Brandl J."/>
            <person name="Frisvad J.C."/>
            <person name="Nielsen K.F."/>
            <person name="Lyhne E.K."/>
            <person name="Kogle M.E."/>
            <person name="Kuo A."/>
            <person name="Riley R."/>
            <person name="Clum A."/>
            <person name="Nolan M."/>
            <person name="Lipzen A."/>
            <person name="Salamov A."/>
            <person name="Henrissat B."/>
            <person name="Wiebenga A."/>
            <person name="De vries R.P."/>
            <person name="Grigoriev I.V."/>
            <person name="Mortensen U.H."/>
            <person name="Andersen M.R."/>
            <person name="Baker S.E."/>
        </authorList>
    </citation>
    <scope>NUCLEOTIDE SEQUENCE [LARGE SCALE GENOMIC DNA]</scope>
    <source>
        <strain evidence="6 7">CBS 121057</strain>
    </source>
</reference>
<feature type="compositionally biased region" description="Low complexity" evidence="3">
    <location>
        <begin position="423"/>
        <end position="433"/>
    </location>
</feature>
<dbReference type="OrthoDB" id="5971719at2759"/>
<dbReference type="Pfam" id="PF00241">
    <property type="entry name" value="Cofilin_ADF"/>
    <property type="match status" value="1"/>
</dbReference>
<dbReference type="PRINTS" id="PR00452">
    <property type="entry name" value="SH3DOMAIN"/>
</dbReference>
<dbReference type="InterPro" id="IPR001452">
    <property type="entry name" value="SH3_domain"/>
</dbReference>
<dbReference type="AlphaFoldDB" id="A0A319ED67"/>
<accession>A0A319ED67</accession>
<dbReference type="Gene3D" id="3.40.20.10">
    <property type="entry name" value="Severin"/>
    <property type="match status" value="1"/>
</dbReference>
<protein>
    <submittedName>
        <fullName evidence="6">Actin binding protein</fullName>
    </submittedName>
</protein>
<dbReference type="Pfam" id="PF00018">
    <property type="entry name" value="SH3_1"/>
    <property type="match status" value="1"/>
</dbReference>
<dbReference type="InterPro" id="IPR002108">
    <property type="entry name" value="ADF-H"/>
</dbReference>
<dbReference type="PANTHER" id="PTHR10829:SF25">
    <property type="entry name" value="DREBRIN-LIKE PROTEIN"/>
    <property type="match status" value="1"/>
</dbReference>
<dbReference type="EMBL" id="KZ826342">
    <property type="protein sequence ID" value="PYI07440.1"/>
    <property type="molecule type" value="Genomic_DNA"/>
</dbReference>
<feature type="region of interest" description="Disordered" evidence="3">
    <location>
        <begin position="692"/>
        <end position="732"/>
    </location>
</feature>
<dbReference type="SMART" id="SM00102">
    <property type="entry name" value="ADF"/>
    <property type="match status" value="1"/>
</dbReference>
<organism evidence="6 7">
    <name type="scientific">Aspergillus sclerotiicarbonarius (strain CBS 121057 / IBT 28362)</name>
    <dbReference type="NCBI Taxonomy" id="1448318"/>
    <lineage>
        <taxon>Eukaryota</taxon>
        <taxon>Fungi</taxon>
        <taxon>Dikarya</taxon>
        <taxon>Ascomycota</taxon>
        <taxon>Pezizomycotina</taxon>
        <taxon>Eurotiomycetes</taxon>
        <taxon>Eurotiomycetidae</taxon>
        <taxon>Eurotiales</taxon>
        <taxon>Aspergillaceae</taxon>
        <taxon>Aspergillus</taxon>
        <taxon>Aspergillus subgen. Circumdati</taxon>
    </lineage>
</organism>